<feature type="region of interest" description="Disordered" evidence="1">
    <location>
        <begin position="1426"/>
        <end position="1446"/>
    </location>
</feature>
<name>A0AAV1BVS8_OLDCO</name>
<dbReference type="PANTHER" id="PTHR35120:SF2">
    <property type="entry name" value="AMINOTRANSFERASE-LIKE PLANT MOBILE DOMAIN-CONTAINING PROTEIN"/>
    <property type="match status" value="1"/>
</dbReference>
<reference evidence="2" key="1">
    <citation type="submission" date="2023-03" db="EMBL/GenBank/DDBJ databases">
        <authorList>
            <person name="Julca I."/>
        </authorList>
    </citation>
    <scope>NUCLEOTIDE SEQUENCE</scope>
</reference>
<dbReference type="Proteomes" id="UP001161247">
    <property type="component" value="Chromosome 1"/>
</dbReference>
<feature type="region of interest" description="Disordered" evidence="1">
    <location>
        <begin position="1"/>
        <end position="39"/>
    </location>
</feature>
<keyword evidence="3" id="KW-1185">Reference proteome</keyword>
<gene>
    <name evidence="2" type="ORF">OLC1_LOCUS191</name>
</gene>
<accession>A0AAV1BVS8</accession>
<evidence type="ECO:0000313" key="2">
    <source>
        <dbReference type="EMBL" id="CAI9087335.1"/>
    </source>
</evidence>
<proteinExistence type="predicted"/>
<dbReference type="PANTHER" id="PTHR35120">
    <property type="entry name" value="HISTONE ACETYLTRANSFERASE KAT6B-LIKE"/>
    <property type="match status" value="1"/>
</dbReference>
<feature type="compositionally biased region" description="Low complexity" evidence="1">
    <location>
        <begin position="11"/>
        <end position="24"/>
    </location>
</feature>
<protein>
    <submittedName>
        <fullName evidence="2">OLC1v1021385C1</fullName>
    </submittedName>
</protein>
<dbReference type="EMBL" id="OX459118">
    <property type="protein sequence ID" value="CAI9087335.1"/>
    <property type="molecule type" value="Genomic_DNA"/>
</dbReference>
<organism evidence="2 3">
    <name type="scientific">Oldenlandia corymbosa var. corymbosa</name>
    <dbReference type="NCBI Taxonomy" id="529605"/>
    <lineage>
        <taxon>Eukaryota</taxon>
        <taxon>Viridiplantae</taxon>
        <taxon>Streptophyta</taxon>
        <taxon>Embryophyta</taxon>
        <taxon>Tracheophyta</taxon>
        <taxon>Spermatophyta</taxon>
        <taxon>Magnoliopsida</taxon>
        <taxon>eudicotyledons</taxon>
        <taxon>Gunneridae</taxon>
        <taxon>Pentapetalae</taxon>
        <taxon>asterids</taxon>
        <taxon>lamiids</taxon>
        <taxon>Gentianales</taxon>
        <taxon>Rubiaceae</taxon>
        <taxon>Rubioideae</taxon>
        <taxon>Spermacoceae</taxon>
        <taxon>Hedyotis-Oldenlandia complex</taxon>
        <taxon>Oldenlandia</taxon>
    </lineage>
</organism>
<evidence type="ECO:0000256" key="1">
    <source>
        <dbReference type="SAM" id="MobiDB-lite"/>
    </source>
</evidence>
<sequence>MANKEKEDQAPFSPTNPSPSSFPSENQNPLEGMGSGQKNVDQLGLEMENNNSSSASMSHSPASVTPKTVKRFVPKRSVICRSTTSRWRQMHFETLSQNFKPIPFTPKRETLEMASKHKSFLTHLGLWDFLNLNFGHEIRTDLIKELVVCYNPGKFYSSVHGMRITLGPAALADALCLRPRRFVDGKLDKQDGVVLVTQDEASFLEELISKVLILNDEDCGVSNEDCVPKFSGSPKAIRFQDTYWAGMIWGMVKKELSKGKTLGNCYYASHLQLLLMHQKPQLFEMQEEENTVDKCFKRRRNFFERFTEEKKLCFESGDEKRRKCVVTDSEMDCPAVDSACYGTWNVSEAHKDIQEIHEDGVGVEGRLTDSVTYKMDDLSRAEIDCQPSTLISKEELGETNLYPGEMLAHAVNGEITVPHEILGPETEHSAIKKLSIECGQSKNDLVVNEEACQSDAVDSLDNREKLLPNSQVFLSEMKHVSESDIPSKATDCQERNTEENVEPKVSDVNNFLNLVSKESTEVTLNASEGSSGSQIVEERRKEKVMDLDQRAWRLVHCNREDVMKVEENAAGCVANYGNSHEVQCEREYDPTEDQVPEVECKASVGTSLDDAVENKANGAAPEASIGDSLELHCEKQDDSIEDKANEAASEANIGGSLEFCCEKENYIPEDKANDAECVVGVNNSLREELQNVQNQHELELQFKRGSDCIEGSLTDSGGDLMDSKEVALNVAADYNAKESTVSMDLLMTKDRPQREGSTDLFGGVNVLDETTEALSEANVGKSLDFHCKKENYVLEDKTYVTDWAVNVNVTLREELQNVQDQHELELQLKSVSDCKRGSLTDSGGHEMDSQEVAFAASNSIEEVESTAAMDMSMTQEAPKEGLQRKVSANFMSSGVDISDRQELSIDPVNFGPYHEKNGKKSVLESSGVEDMHAVNEVVDTSDDLSAMEMDPGRSKLRLMQCGKEDVKLKLLVNEAVCDAQPGDLLDNKEKELHKVDVSDEHSTECVGSLMEGVKREEPCQYTERSEGNHESLASGLHEVLAAGMNYTQVESTAMPGKNESGNVPKSEGVATACMYENKDQGECLMSEGFVLQHFAESNIEECPAPKETAPALGTLCGEKNQLAESSLYRSDDVQLTGMKDMIHNQPFYEIDHSFMVPPISSSNAPVQKLIPTFPGQALQNQDISGSGVSVKHFASDNGQYEHGAETERPIDYHESMDLDFISGQLDLWMTDLKNAAQRKVKATHERNAMLLKKLEEQSLLIQQRETLRQTEEVQKQKDNSKYERELHLMKDVLEGYRKALKENQKSFAKYRKKCRLPDQSLYMDHPNGGGRMMLVSDWKEVMQKRQEDAIEAMVKKFEEECIGKLEHHSKQIEGLELAVIGLKSKEAERTTSSSYIHPSNHHSRDFSLNRPSERMDFAQSDDPLGLGNSSASFSHSPDSKSQGKVSMDPLEIRTDLIKELVVCYDPEWPNWSKVYGAHINLGPAPLAHALSLRARRYKVVPKLNGQDCNVEISPVQASFLEQLIWGCLILKDGDSEVDSCGYIEKFCELVKEELLLKHQRPDLFEEENTVVRREESLEKLPEKKELCSEEEATELQSGADLVDEKYGVEQQMEDEKRRNNVTIDSGMDCQTVDSDNVTGNILEAPPMDYLKVDEGSTELMMTNTRRMFDLNTTYIE</sequence>
<feature type="compositionally biased region" description="Polar residues" evidence="1">
    <location>
        <begin position="1427"/>
        <end position="1444"/>
    </location>
</feature>
<evidence type="ECO:0000313" key="3">
    <source>
        <dbReference type="Proteomes" id="UP001161247"/>
    </source>
</evidence>